<gene>
    <name evidence="1" type="ORF">B0T25DRAFT_517819</name>
</gene>
<keyword evidence="2" id="KW-1185">Reference proteome</keyword>
<accession>A0AAJ0HH64</accession>
<name>A0AAJ0HH64_9PEZI</name>
<evidence type="ECO:0000313" key="1">
    <source>
        <dbReference type="EMBL" id="KAK3352574.1"/>
    </source>
</evidence>
<sequence>MISLPTLTPHPTRHPQSCASLSLPLLALLNTTLPPPPALTLSIGSGPGLLEALLLHHHPARAGTDPATFYGVEVAAAESPPVNRFLPEPNALVVPGTWAVAGEEVLGEAEGLVFVYPRQAGLVGRYLRGGRVRVVVWIGPRCDLEEMTGPLRAWGGVEEEVRGFVEEGEAVLVFRRRGEVDGVEG</sequence>
<evidence type="ECO:0000313" key="2">
    <source>
        <dbReference type="Proteomes" id="UP001275084"/>
    </source>
</evidence>
<dbReference type="EMBL" id="JAUIQD010000004">
    <property type="protein sequence ID" value="KAK3352574.1"/>
    <property type="molecule type" value="Genomic_DNA"/>
</dbReference>
<dbReference type="AlphaFoldDB" id="A0AAJ0HH64"/>
<reference evidence="1" key="1">
    <citation type="journal article" date="2023" name="Mol. Phylogenet. Evol.">
        <title>Genome-scale phylogeny and comparative genomics of the fungal order Sordariales.</title>
        <authorList>
            <person name="Hensen N."/>
            <person name="Bonometti L."/>
            <person name="Westerberg I."/>
            <person name="Brannstrom I.O."/>
            <person name="Guillou S."/>
            <person name="Cros-Aarteil S."/>
            <person name="Calhoun S."/>
            <person name="Haridas S."/>
            <person name="Kuo A."/>
            <person name="Mondo S."/>
            <person name="Pangilinan J."/>
            <person name="Riley R."/>
            <person name="LaButti K."/>
            <person name="Andreopoulos B."/>
            <person name="Lipzen A."/>
            <person name="Chen C."/>
            <person name="Yan M."/>
            <person name="Daum C."/>
            <person name="Ng V."/>
            <person name="Clum A."/>
            <person name="Steindorff A."/>
            <person name="Ohm R.A."/>
            <person name="Martin F."/>
            <person name="Silar P."/>
            <person name="Natvig D.O."/>
            <person name="Lalanne C."/>
            <person name="Gautier V."/>
            <person name="Ament-Velasquez S.L."/>
            <person name="Kruys A."/>
            <person name="Hutchinson M.I."/>
            <person name="Powell A.J."/>
            <person name="Barry K."/>
            <person name="Miller A.N."/>
            <person name="Grigoriev I.V."/>
            <person name="Debuchy R."/>
            <person name="Gladieux P."/>
            <person name="Hiltunen Thoren M."/>
            <person name="Johannesson H."/>
        </authorList>
    </citation>
    <scope>NUCLEOTIDE SEQUENCE</scope>
    <source>
        <strain evidence="1">CBS 955.72</strain>
    </source>
</reference>
<reference evidence="1" key="2">
    <citation type="submission" date="2023-06" db="EMBL/GenBank/DDBJ databases">
        <authorList>
            <consortium name="Lawrence Berkeley National Laboratory"/>
            <person name="Haridas S."/>
            <person name="Hensen N."/>
            <person name="Bonometti L."/>
            <person name="Westerberg I."/>
            <person name="Brannstrom I.O."/>
            <person name="Guillou S."/>
            <person name="Cros-Aarteil S."/>
            <person name="Calhoun S."/>
            <person name="Kuo A."/>
            <person name="Mondo S."/>
            <person name="Pangilinan J."/>
            <person name="Riley R."/>
            <person name="Labutti K."/>
            <person name="Andreopoulos B."/>
            <person name="Lipzen A."/>
            <person name="Chen C."/>
            <person name="Yanf M."/>
            <person name="Daum C."/>
            <person name="Ng V."/>
            <person name="Clum A."/>
            <person name="Steindorff A."/>
            <person name="Ohm R."/>
            <person name="Martin F."/>
            <person name="Silar P."/>
            <person name="Natvig D."/>
            <person name="Lalanne C."/>
            <person name="Gautier V."/>
            <person name="Ament-Velasquez S.L."/>
            <person name="Kruys A."/>
            <person name="Hutchinson M.I."/>
            <person name="Powell A.J."/>
            <person name="Barry K."/>
            <person name="Miller A.N."/>
            <person name="Grigoriev I.V."/>
            <person name="Debuchy R."/>
            <person name="Gladieux P."/>
            <person name="Thoren M.H."/>
            <person name="Johannesson H."/>
        </authorList>
    </citation>
    <scope>NUCLEOTIDE SEQUENCE</scope>
    <source>
        <strain evidence="1">CBS 955.72</strain>
    </source>
</reference>
<protein>
    <submittedName>
        <fullName evidence="1">Uncharacterized protein</fullName>
    </submittedName>
</protein>
<organism evidence="1 2">
    <name type="scientific">Lasiosphaeria hispida</name>
    <dbReference type="NCBI Taxonomy" id="260671"/>
    <lineage>
        <taxon>Eukaryota</taxon>
        <taxon>Fungi</taxon>
        <taxon>Dikarya</taxon>
        <taxon>Ascomycota</taxon>
        <taxon>Pezizomycotina</taxon>
        <taxon>Sordariomycetes</taxon>
        <taxon>Sordariomycetidae</taxon>
        <taxon>Sordariales</taxon>
        <taxon>Lasiosphaeriaceae</taxon>
        <taxon>Lasiosphaeria</taxon>
    </lineage>
</organism>
<proteinExistence type="predicted"/>
<dbReference type="Proteomes" id="UP001275084">
    <property type="component" value="Unassembled WGS sequence"/>
</dbReference>
<comment type="caution">
    <text evidence="1">The sequence shown here is derived from an EMBL/GenBank/DDBJ whole genome shotgun (WGS) entry which is preliminary data.</text>
</comment>